<dbReference type="SUPFAM" id="SSF48403">
    <property type="entry name" value="Ankyrin repeat"/>
    <property type="match status" value="1"/>
</dbReference>
<evidence type="ECO:0000313" key="3">
    <source>
        <dbReference type="Proteomes" id="UP000813461"/>
    </source>
</evidence>
<feature type="repeat" description="ANK" evidence="1">
    <location>
        <begin position="294"/>
        <end position="326"/>
    </location>
</feature>
<dbReference type="Gene3D" id="1.25.40.20">
    <property type="entry name" value="Ankyrin repeat-containing domain"/>
    <property type="match status" value="2"/>
</dbReference>
<dbReference type="Proteomes" id="UP000813461">
    <property type="component" value="Unassembled WGS sequence"/>
</dbReference>
<feature type="repeat" description="ANK" evidence="1">
    <location>
        <begin position="175"/>
        <end position="202"/>
    </location>
</feature>
<comment type="caution">
    <text evidence="2">The sequence shown here is derived from an EMBL/GenBank/DDBJ whole genome shotgun (WGS) entry which is preliminary data.</text>
</comment>
<dbReference type="InterPro" id="IPR002110">
    <property type="entry name" value="Ankyrin_rpt"/>
</dbReference>
<name>A0A8K0RJH9_9PLEO</name>
<dbReference type="Pfam" id="PF12796">
    <property type="entry name" value="Ank_2"/>
    <property type="match status" value="2"/>
</dbReference>
<proteinExistence type="predicted"/>
<dbReference type="PANTHER" id="PTHR10622:SF13">
    <property type="entry name" value="NACHT DOMAIN-CONTAINING PROTEIN"/>
    <property type="match status" value="1"/>
</dbReference>
<feature type="repeat" description="ANK" evidence="1">
    <location>
        <begin position="266"/>
        <end position="293"/>
    </location>
</feature>
<evidence type="ECO:0000256" key="1">
    <source>
        <dbReference type="PROSITE-ProRule" id="PRU00023"/>
    </source>
</evidence>
<organism evidence="2 3">
    <name type="scientific">Paraphoma chrysanthemicola</name>
    <dbReference type="NCBI Taxonomy" id="798071"/>
    <lineage>
        <taxon>Eukaryota</taxon>
        <taxon>Fungi</taxon>
        <taxon>Dikarya</taxon>
        <taxon>Ascomycota</taxon>
        <taxon>Pezizomycotina</taxon>
        <taxon>Dothideomycetes</taxon>
        <taxon>Pleosporomycetidae</taxon>
        <taxon>Pleosporales</taxon>
        <taxon>Pleosporineae</taxon>
        <taxon>Phaeosphaeriaceae</taxon>
        <taxon>Paraphoma</taxon>
    </lineage>
</organism>
<dbReference type="InterPro" id="IPR036770">
    <property type="entry name" value="Ankyrin_rpt-contain_sf"/>
</dbReference>
<keyword evidence="1" id="KW-0040">ANK repeat</keyword>
<reference evidence="2" key="1">
    <citation type="journal article" date="2021" name="Nat. Commun.">
        <title>Genetic determinants of endophytism in the Arabidopsis root mycobiome.</title>
        <authorList>
            <person name="Mesny F."/>
            <person name="Miyauchi S."/>
            <person name="Thiergart T."/>
            <person name="Pickel B."/>
            <person name="Atanasova L."/>
            <person name="Karlsson M."/>
            <person name="Huettel B."/>
            <person name="Barry K.W."/>
            <person name="Haridas S."/>
            <person name="Chen C."/>
            <person name="Bauer D."/>
            <person name="Andreopoulos W."/>
            <person name="Pangilinan J."/>
            <person name="LaButti K."/>
            <person name="Riley R."/>
            <person name="Lipzen A."/>
            <person name="Clum A."/>
            <person name="Drula E."/>
            <person name="Henrissat B."/>
            <person name="Kohler A."/>
            <person name="Grigoriev I.V."/>
            <person name="Martin F.M."/>
            <person name="Hacquard S."/>
        </authorList>
    </citation>
    <scope>NUCLEOTIDE SEQUENCE</scope>
    <source>
        <strain evidence="2">MPI-SDFR-AT-0120</strain>
    </source>
</reference>
<dbReference type="PROSITE" id="PS50297">
    <property type="entry name" value="ANK_REP_REGION"/>
    <property type="match status" value="3"/>
</dbReference>
<dbReference type="EMBL" id="JAGMVJ010000001">
    <property type="protein sequence ID" value="KAH7094921.1"/>
    <property type="molecule type" value="Genomic_DNA"/>
</dbReference>
<gene>
    <name evidence="2" type="ORF">FB567DRAFT_511322</name>
</gene>
<dbReference type="SMART" id="SM00248">
    <property type="entry name" value="ANK"/>
    <property type="match status" value="4"/>
</dbReference>
<dbReference type="AlphaFoldDB" id="A0A8K0RJH9"/>
<keyword evidence="3" id="KW-1185">Reference proteome</keyword>
<protein>
    <submittedName>
        <fullName evidence="2">Ankyrin repeat-containing domain protein</fullName>
    </submittedName>
</protein>
<dbReference type="OrthoDB" id="20872at2759"/>
<feature type="repeat" description="ANK" evidence="1">
    <location>
        <begin position="203"/>
        <end position="235"/>
    </location>
</feature>
<accession>A0A8K0RJH9</accession>
<dbReference type="PROSITE" id="PS50088">
    <property type="entry name" value="ANK_REPEAT"/>
    <property type="match status" value="4"/>
</dbReference>
<sequence>MFRWYHNAAKCYVYLSDVSIIDSKGQILRQEVWKPTFQKSRWFTRGWTLQELLAPTVVEFFSKEGELLGDKDMMVEELAEITRISVDALKGASLSNFTVEERMSWSEERNTKREEDKAYCLLGIFDVHIPLIYGEGHSKAWRRLKDSIQVPSAVVQKTLVHARPSGPSTIDPGVLYNAAQWGNTKIIEHLLAAGADVNSTLEDGGTALFAAVENKHFDTTKFLLQRGAKPSTGKDPLLAASGPCAHPGIMLLLLQAKADAKTPWVLHNAALWGNTKIVEDLLAFGADVNWTSEDGDTAIFAATTYGQVDTVKFLMQRGANPLLGKNALMAASGPGAHADLMPILLQADVGRTIAG</sequence>
<evidence type="ECO:0000313" key="2">
    <source>
        <dbReference type="EMBL" id="KAH7094921.1"/>
    </source>
</evidence>
<dbReference type="PANTHER" id="PTHR10622">
    <property type="entry name" value="HET DOMAIN-CONTAINING PROTEIN"/>
    <property type="match status" value="1"/>
</dbReference>